<dbReference type="SUPFAM" id="SSF52047">
    <property type="entry name" value="RNI-like"/>
    <property type="match status" value="1"/>
</dbReference>
<dbReference type="AlphaFoldDB" id="N6UA77"/>
<dbReference type="InterPro" id="IPR051279">
    <property type="entry name" value="PP1-Reg/Actin-Interact_Protein"/>
</dbReference>
<evidence type="ECO:0000259" key="1">
    <source>
        <dbReference type="Pfam" id="PF16000"/>
    </source>
</evidence>
<sequence>MAHRDEVAWDVDNIYFSLNTRELNLKDFEYLDQKDLIPIINALEYNTWFTKLRANQIKLSHDNLDKIFHVLKKSLNLEELYLDNLGLKADFVNKLANTLKVNPVSALHTVDLSYNPIEDKGACYLGQCVNRLTKGLVHINVSHCGLSSKGVNNMSAAFCANTTNLNTLTYLNLSANSLKDDISNLHNFLSQSNALQHLDISSTDIVLENLFDALVKGCTTNLVHLNVSRNPFSSKKSKEAPISFKQFFSSTLNLKFLNISHCKLPQEALKNLLLGLACNEFTKEMSLDINMDGDLCNVVLAISKNKSLKHLNMGRSMKKHMALIMDSVVQIIQDDECILQSLVMPDCRLRGDLFNLLNALGDNKSLELLDISGNLIGDSGARLLAKALQINSKLKTIILDRNNITLQGYHDLAYALESNRNLQYIPFPIFDVTPCMKASAERTDVLMRKIQDLLNRNVSFKRQATKHISLQAGFLLTSKQQALERLVTQTQDAIKSLGSDSIAPHNDINHANDVIRDAEDCKQLLIRLQEVAQHRNDKHPVEEKLQQVSSDIYNSVCDSIQVMIEKMLKTCKEQCPYVLRDEHTVQDIKRDCKQKKQIPLDYVTSCVRHQAGVDIMNRLR</sequence>
<dbReference type="SMART" id="SM00368">
    <property type="entry name" value="LRR_RI"/>
    <property type="match status" value="4"/>
</dbReference>
<dbReference type="PANTHER" id="PTHR24112">
    <property type="entry name" value="LEUCINE-RICH REPEAT, ISOFORM F-RELATED"/>
    <property type="match status" value="1"/>
</dbReference>
<protein>
    <recommendedName>
        <fullName evidence="1">CARMIL C-terminal domain-containing protein</fullName>
    </recommendedName>
</protein>
<feature type="domain" description="CARMIL C-terminal" evidence="1">
    <location>
        <begin position="572"/>
        <end position="620"/>
    </location>
</feature>
<gene>
    <name evidence="3" type="ORF">D910_10299</name>
    <name evidence="2" type="ORF">YQE_07870</name>
</gene>
<dbReference type="InterPro" id="IPR032675">
    <property type="entry name" value="LRR_dom_sf"/>
</dbReference>
<reference evidence="2 4" key="1">
    <citation type="journal article" date="2013" name="Genome Biol.">
        <title>Draft genome of the mountain pine beetle, Dendroctonus ponderosae Hopkins, a major forest pest.</title>
        <authorList>
            <person name="Keeling C.I."/>
            <person name="Yuen M.M."/>
            <person name="Liao N.Y."/>
            <person name="Docking T.R."/>
            <person name="Chan S.K."/>
            <person name="Taylor G.A."/>
            <person name="Palmquist D.L."/>
            <person name="Jackman S.D."/>
            <person name="Nguyen A."/>
            <person name="Li M."/>
            <person name="Henderson H."/>
            <person name="Janes J.K."/>
            <person name="Zhao Y."/>
            <person name="Pandoh P."/>
            <person name="Moore R."/>
            <person name="Sperling F.A."/>
            <person name="Huber D.P."/>
            <person name="Birol I."/>
            <person name="Jones S.J."/>
            <person name="Bohlmann J."/>
        </authorList>
    </citation>
    <scope>NUCLEOTIDE SEQUENCE</scope>
</reference>
<dbReference type="EMBL" id="KB741011">
    <property type="protein sequence ID" value="ENN75527.1"/>
    <property type="molecule type" value="Genomic_DNA"/>
</dbReference>
<evidence type="ECO:0000313" key="4">
    <source>
        <dbReference type="Proteomes" id="UP000030742"/>
    </source>
</evidence>
<dbReference type="OrthoDB" id="18598at2759"/>
<dbReference type="GO" id="GO:0016477">
    <property type="term" value="P:cell migration"/>
    <property type="evidence" value="ECO:0007669"/>
    <property type="project" value="TreeGrafter"/>
</dbReference>
<proteinExistence type="predicted"/>
<dbReference type="OMA" id="KIYATHG"/>
<feature type="non-terminal residue" evidence="2">
    <location>
        <position position="1"/>
    </location>
</feature>
<dbReference type="Proteomes" id="UP000030742">
    <property type="component" value="Unassembled WGS sequence"/>
</dbReference>
<dbReference type="GO" id="GO:0005886">
    <property type="term" value="C:plasma membrane"/>
    <property type="evidence" value="ECO:0007669"/>
    <property type="project" value="TreeGrafter"/>
</dbReference>
<dbReference type="PANTHER" id="PTHR24112:SF66">
    <property type="entry name" value="LEUCINE-RICH REPEAT, ISOFORM F"/>
    <property type="match status" value="1"/>
</dbReference>
<dbReference type="STRING" id="77166.N6UA77"/>
<organism evidence="2">
    <name type="scientific">Dendroctonus ponderosae</name>
    <name type="common">Mountain pine beetle</name>
    <dbReference type="NCBI Taxonomy" id="77166"/>
    <lineage>
        <taxon>Eukaryota</taxon>
        <taxon>Metazoa</taxon>
        <taxon>Ecdysozoa</taxon>
        <taxon>Arthropoda</taxon>
        <taxon>Hexapoda</taxon>
        <taxon>Insecta</taxon>
        <taxon>Pterygota</taxon>
        <taxon>Neoptera</taxon>
        <taxon>Endopterygota</taxon>
        <taxon>Coleoptera</taxon>
        <taxon>Polyphaga</taxon>
        <taxon>Cucujiformia</taxon>
        <taxon>Curculionidae</taxon>
        <taxon>Scolytinae</taxon>
        <taxon>Dendroctonus</taxon>
    </lineage>
</organism>
<dbReference type="GO" id="GO:0030027">
    <property type="term" value="C:lamellipodium"/>
    <property type="evidence" value="ECO:0007669"/>
    <property type="project" value="TreeGrafter"/>
</dbReference>
<evidence type="ECO:0000313" key="3">
    <source>
        <dbReference type="EMBL" id="ERL92996.1"/>
    </source>
</evidence>
<dbReference type="Pfam" id="PF16000">
    <property type="entry name" value="CARMIL_C"/>
    <property type="match status" value="1"/>
</dbReference>
<dbReference type="EMBL" id="KB632341">
    <property type="protein sequence ID" value="ERL92996.1"/>
    <property type="molecule type" value="Genomic_DNA"/>
</dbReference>
<dbReference type="HOGENOM" id="CLU_003119_0_0_1"/>
<dbReference type="Pfam" id="PF13516">
    <property type="entry name" value="LRR_6"/>
    <property type="match status" value="2"/>
</dbReference>
<accession>N6UA77</accession>
<dbReference type="Gene3D" id="3.80.10.10">
    <property type="entry name" value="Ribonuclease Inhibitor"/>
    <property type="match status" value="1"/>
</dbReference>
<dbReference type="GO" id="GO:0034315">
    <property type="term" value="P:regulation of Arp2/3 complex-mediated actin nucleation"/>
    <property type="evidence" value="ECO:0007669"/>
    <property type="project" value="TreeGrafter"/>
</dbReference>
<name>N6UA77_DENPD</name>
<dbReference type="InterPro" id="IPR031943">
    <property type="entry name" value="CARMIL_C"/>
</dbReference>
<dbReference type="InterPro" id="IPR001611">
    <property type="entry name" value="Leu-rich_rpt"/>
</dbReference>
<evidence type="ECO:0000313" key="2">
    <source>
        <dbReference type="EMBL" id="ENN75527.1"/>
    </source>
</evidence>